<dbReference type="Proteomes" id="UP001286456">
    <property type="component" value="Unassembled WGS sequence"/>
</dbReference>
<dbReference type="AlphaFoldDB" id="A0AAE0J3Y8"/>
<organism evidence="2 3">
    <name type="scientific">Cercophora scortea</name>
    <dbReference type="NCBI Taxonomy" id="314031"/>
    <lineage>
        <taxon>Eukaryota</taxon>
        <taxon>Fungi</taxon>
        <taxon>Dikarya</taxon>
        <taxon>Ascomycota</taxon>
        <taxon>Pezizomycotina</taxon>
        <taxon>Sordariomycetes</taxon>
        <taxon>Sordariomycetidae</taxon>
        <taxon>Sordariales</taxon>
        <taxon>Lasiosphaeriaceae</taxon>
        <taxon>Cercophora</taxon>
    </lineage>
</organism>
<feature type="compositionally biased region" description="Basic and acidic residues" evidence="1">
    <location>
        <begin position="154"/>
        <end position="178"/>
    </location>
</feature>
<dbReference type="EMBL" id="JAUEPO010000001">
    <property type="protein sequence ID" value="KAK3335811.1"/>
    <property type="molecule type" value="Genomic_DNA"/>
</dbReference>
<protein>
    <submittedName>
        <fullName evidence="2">Uncharacterized protein</fullName>
    </submittedName>
</protein>
<evidence type="ECO:0000313" key="2">
    <source>
        <dbReference type="EMBL" id="KAK3335811.1"/>
    </source>
</evidence>
<feature type="region of interest" description="Disordered" evidence="1">
    <location>
        <begin position="115"/>
        <end position="220"/>
    </location>
</feature>
<reference evidence="2" key="2">
    <citation type="submission" date="2023-06" db="EMBL/GenBank/DDBJ databases">
        <authorList>
            <consortium name="Lawrence Berkeley National Laboratory"/>
            <person name="Haridas S."/>
            <person name="Hensen N."/>
            <person name="Bonometti L."/>
            <person name="Westerberg I."/>
            <person name="Brannstrom I.O."/>
            <person name="Guillou S."/>
            <person name="Cros-Aarteil S."/>
            <person name="Calhoun S."/>
            <person name="Kuo A."/>
            <person name="Mondo S."/>
            <person name="Pangilinan J."/>
            <person name="Riley R."/>
            <person name="Labutti K."/>
            <person name="Andreopoulos B."/>
            <person name="Lipzen A."/>
            <person name="Chen C."/>
            <person name="Yanf M."/>
            <person name="Daum C."/>
            <person name="Ng V."/>
            <person name="Clum A."/>
            <person name="Steindorff A."/>
            <person name="Ohm R."/>
            <person name="Martin F."/>
            <person name="Silar P."/>
            <person name="Natvig D."/>
            <person name="Lalanne C."/>
            <person name="Gautier V."/>
            <person name="Ament-Velasquez S.L."/>
            <person name="Kruys A."/>
            <person name="Hutchinson M.I."/>
            <person name="Powell A.J."/>
            <person name="Barry K."/>
            <person name="Miller A.N."/>
            <person name="Grigoriev I.V."/>
            <person name="Debuchy R."/>
            <person name="Gladieux P."/>
            <person name="Thoren M.H."/>
            <person name="Johannesson H."/>
        </authorList>
    </citation>
    <scope>NUCLEOTIDE SEQUENCE</scope>
    <source>
        <strain evidence="2">SMH4131-1</strain>
    </source>
</reference>
<reference evidence="2" key="1">
    <citation type="journal article" date="2023" name="Mol. Phylogenet. Evol.">
        <title>Genome-scale phylogeny and comparative genomics of the fungal order Sordariales.</title>
        <authorList>
            <person name="Hensen N."/>
            <person name="Bonometti L."/>
            <person name="Westerberg I."/>
            <person name="Brannstrom I.O."/>
            <person name="Guillou S."/>
            <person name="Cros-Aarteil S."/>
            <person name="Calhoun S."/>
            <person name="Haridas S."/>
            <person name="Kuo A."/>
            <person name="Mondo S."/>
            <person name="Pangilinan J."/>
            <person name="Riley R."/>
            <person name="LaButti K."/>
            <person name="Andreopoulos B."/>
            <person name="Lipzen A."/>
            <person name="Chen C."/>
            <person name="Yan M."/>
            <person name="Daum C."/>
            <person name="Ng V."/>
            <person name="Clum A."/>
            <person name="Steindorff A."/>
            <person name="Ohm R.A."/>
            <person name="Martin F."/>
            <person name="Silar P."/>
            <person name="Natvig D.O."/>
            <person name="Lalanne C."/>
            <person name="Gautier V."/>
            <person name="Ament-Velasquez S.L."/>
            <person name="Kruys A."/>
            <person name="Hutchinson M.I."/>
            <person name="Powell A.J."/>
            <person name="Barry K."/>
            <person name="Miller A.N."/>
            <person name="Grigoriev I.V."/>
            <person name="Debuchy R."/>
            <person name="Gladieux P."/>
            <person name="Hiltunen Thoren M."/>
            <person name="Johannesson H."/>
        </authorList>
    </citation>
    <scope>NUCLEOTIDE SEQUENCE</scope>
    <source>
        <strain evidence="2">SMH4131-1</strain>
    </source>
</reference>
<gene>
    <name evidence="2" type="ORF">B0T19DRAFT_395620</name>
</gene>
<proteinExistence type="predicted"/>
<keyword evidence="3" id="KW-1185">Reference proteome</keyword>
<accession>A0AAE0J3Y8</accession>
<evidence type="ECO:0000313" key="3">
    <source>
        <dbReference type="Proteomes" id="UP001286456"/>
    </source>
</evidence>
<comment type="caution">
    <text evidence="2">The sequence shown here is derived from an EMBL/GenBank/DDBJ whole genome shotgun (WGS) entry which is preliminary data.</text>
</comment>
<sequence length="220" mass="24750">MQSQLARRAGLGNARPLLQIFITSHRSRYIPRRVLSGMTHGFKEIDEWKRSHAKLEPSEKPRKWTIFDLKCYTPINKTSHLGSPKSDDIPITPAALEYIAKLLAQIHLLRRNANRKNKPESVQQQPQPTAAGVPEPAARTEDPIPVPREKARRVRQDDGEHKRREKPTAVRQEPKPEADPQLAAASGGDEDPIPAPDTDNNPVPPEYPRHLPMFLGGGLY</sequence>
<evidence type="ECO:0000256" key="1">
    <source>
        <dbReference type="SAM" id="MobiDB-lite"/>
    </source>
</evidence>
<name>A0AAE0J3Y8_9PEZI</name>